<evidence type="ECO:0000256" key="3">
    <source>
        <dbReference type="ARBA" id="ARBA00023015"/>
    </source>
</evidence>
<dbReference type="GO" id="GO:0003677">
    <property type="term" value="F:DNA binding"/>
    <property type="evidence" value="ECO:0007669"/>
    <property type="project" value="TreeGrafter"/>
</dbReference>
<organism evidence="8 9">
    <name type="scientific">Acacia crassicarpa</name>
    <name type="common">northern wattle</name>
    <dbReference type="NCBI Taxonomy" id="499986"/>
    <lineage>
        <taxon>Eukaryota</taxon>
        <taxon>Viridiplantae</taxon>
        <taxon>Streptophyta</taxon>
        <taxon>Embryophyta</taxon>
        <taxon>Tracheophyta</taxon>
        <taxon>Spermatophyta</taxon>
        <taxon>Magnoliopsida</taxon>
        <taxon>eudicotyledons</taxon>
        <taxon>Gunneridae</taxon>
        <taxon>Pentapetalae</taxon>
        <taxon>rosids</taxon>
        <taxon>fabids</taxon>
        <taxon>Fabales</taxon>
        <taxon>Fabaceae</taxon>
        <taxon>Caesalpinioideae</taxon>
        <taxon>mimosoid clade</taxon>
        <taxon>Acacieae</taxon>
        <taxon>Acacia</taxon>
    </lineage>
</organism>
<dbReference type="Proteomes" id="UP001293593">
    <property type="component" value="Unassembled WGS sequence"/>
</dbReference>
<evidence type="ECO:0000313" key="9">
    <source>
        <dbReference type="Proteomes" id="UP001293593"/>
    </source>
</evidence>
<name>A0AAE1N2M3_9FABA</name>
<keyword evidence="3" id="KW-0805">Transcription regulation</keyword>
<evidence type="ECO:0000313" key="8">
    <source>
        <dbReference type="EMBL" id="KAK4281636.1"/>
    </source>
</evidence>
<feature type="compositionally biased region" description="Polar residues" evidence="6">
    <location>
        <begin position="290"/>
        <end position="299"/>
    </location>
</feature>
<accession>A0AAE1N2M3</accession>
<feature type="compositionally biased region" description="Polar residues" evidence="6">
    <location>
        <begin position="223"/>
        <end position="233"/>
    </location>
</feature>
<feature type="compositionally biased region" description="Low complexity" evidence="6">
    <location>
        <begin position="110"/>
        <end position="146"/>
    </location>
</feature>
<dbReference type="AlphaFoldDB" id="A0AAE1N2M3"/>
<comment type="subcellular location">
    <subcellularLocation>
        <location evidence="1">Nucleus</location>
    </subcellularLocation>
</comment>
<feature type="region of interest" description="Disordered" evidence="6">
    <location>
        <begin position="490"/>
        <end position="530"/>
    </location>
</feature>
<dbReference type="PANTHER" id="PTHR12264:SF21">
    <property type="entry name" value="TRANSCRIPTION INITIATION FACTOR TFIID SUBUNIT 12"/>
    <property type="match status" value="1"/>
</dbReference>
<comment type="similarity">
    <text evidence="2">Belongs to the TAF12 family.</text>
</comment>
<dbReference type="InterPro" id="IPR009072">
    <property type="entry name" value="Histone-fold"/>
</dbReference>
<keyword evidence="9" id="KW-1185">Reference proteome</keyword>
<dbReference type="GO" id="GO:0005669">
    <property type="term" value="C:transcription factor TFIID complex"/>
    <property type="evidence" value="ECO:0007669"/>
    <property type="project" value="InterPro"/>
</dbReference>
<evidence type="ECO:0000256" key="5">
    <source>
        <dbReference type="ARBA" id="ARBA00023242"/>
    </source>
</evidence>
<evidence type="ECO:0000256" key="1">
    <source>
        <dbReference type="ARBA" id="ARBA00004123"/>
    </source>
</evidence>
<comment type="caution">
    <text evidence="8">The sequence shown here is derived from an EMBL/GenBank/DDBJ whole genome shotgun (WGS) entry which is preliminary data.</text>
</comment>
<feature type="domain" description="Transcription initiation factor TFIID subunit 12" evidence="7">
    <location>
        <begin position="391"/>
        <end position="458"/>
    </location>
</feature>
<dbReference type="GO" id="GO:0046982">
    <property type="term" value="F:protein heterodimerization activity"/>
    <property type="evidence" value="ECO:0007669"/>
    <property type="project" value="InterPro"/>
</dbReference>
<feature type="compositionally biased region" description="Low complexity" evidence="6">
    <location>
        <begin position="69"/>
        <end position="82"/>
    </location>
</feature>
<evidence type="ECO:0000256" key="6">
    <source>
        <dbReference type="SAM" id="MobiDB-lite"/>
    </source>
</evidence>
<dbReference type="EMBL" id="JAWXYG010000002">
    <property type="protein sequence ID" value="KAK4281636.1"/>
    <property type="molecule type" value="Genomic_DNA"/>
</dbReference>
<keyword evidence="5" id="KW-0539">Nucleus</keyword>
<dbReference type="InterPro" id="IPR037794">
    <property type="entry name" value="TAF12"/>
</dbReference>
<keyword evidence="4" id="KW-0804">Transcription</keyword>
<feature type="compositionally biased region" description="Low complexity" evidence="6">
    <location>
        <begin position="35"/>
        <end position="53"/>
    </location>
</feature>
<dbReference type="FunFam" id="1.10.20.10:FF:000011">
    <property type="entry name" value="Transcription initiation factor TFIID subunit 12"/>
    <property type="match status" value="1"/>
</dbReference>
<feature type="compositionally biased region" description="Low complexity" evidence="6">
    <location>
        <begin position="304"/>
        <end position="319"/>
    </location>
</feature>
<evidence type="ECO:0000256" key="4">
    <source>
        <dbReference type="ARBA" id="ARBA00023163"/>
    </source>
</evidence>
<dbReference type="PANTHER" id="PTHR12264">
    <property type="entry name" value="TRANSCRIPTION INITIATION FACTOR TFIID SUBUNIT 12"/>
    <property type="match status" value="1"/>
</dbReference>
<feature type="region of interest" description="Disordered" evidence="6">
    <location>
        <begin position="1"/>
        <end position="368"/>
    </location>
</feature>
<feature type="compositionally biased region" description="Polar residues" evidence="6">
    <location>
        <begin position="332"/>
        <end position="368"/>
    </location>
</feature>
<dbReference type="GO" id="GO:0000124">
    <property type="term" value="C:SAGA complex"/>
    <property type="evidence" value="ECO:0007669"/>
    <property type="project" value="InterPro"/>
</dbReference>
<feature type="compositionally biased region" description="Pro residues" evidence="6">
    <location>
        <begin position="54"/>
        <end position="68"/>
    </location>
</feature>
<protein>
    <recommendedName>
        <fullName evidence="7">Transcription initiation factor TFIID subunit 12 domain-containing protein</fullName>
    </recommendedName>
</protein>
<dbReference type="Pfam" id="PF03847">
    <property type="entry name" value="TFIID_20kDa"/>
    <property type="match status" value="1"/>
</dbReference>
<dbReference type="GO" id="GO:0017025">
    <property type="term" value="F:TBP-class protein binding"/>
    <property type="evidence" value="ECO:0007669"/>
    <property type="project" value="TreeGrafter"/>
</dbReference>
<feature type="compositionally biased region" description="Low complexity" evidence="6">
    <location>
        <begin position="1"/>
        <end position="27"/>
    </location>
</feature>
<reference evidence="8" key="1">
    <citation type="submission" date="2023-10" db="EMBL/GenBank/DDBJ databases">
        <title>Chromosome-level genome of the transformable northern wattle, Acacia crassicarpa.</title>
        <authorList>
            <person name="Massaro I."/>
            <person name="Sinha N.R."/>
            <person name="Poethig S."/>
            <person name="Leichty A.R."/>
        </authorList>
    </citation>
    <scope>NUCLEOTIDE SEQUENCE</scope>
    <source>
        <strain evidence="8">Acra3RX</strain>
        <tissue evidence="8">Leaf</tissue>
    </source>
</reference>
<dbReference type="CDD" id="cd07981">
    <property type="entry name" value="HFD_TAF12"/>
    <property type="match status" value="1"/>
</dbReference>
<evidence type="ECO:0000259" key="7">
    <source>
        <dbReference type="Pfam" id="PF03847"/>
    </source>
</evidence>
<dbReference type="InterPro" id="IPR003228">
    <property type="entry name" value="TFIID_TAF12_dom"/>
</dbReference>
<dbReference type="GO" id="GO:0051123">
    <property type="term" value="P:RNA polymerase II preinitiation complex assembly"/>
    <property type="evidence" value="ECO:0007669"/>
    <property type="project" value="TreeGrafter"/>
</dbReference>
<evidence type="ECO:0000256" key="2">
    <source>
        <dbReference type="ARBA" id="ARBA00007530"/>
    </source>
</evidence>
<sequence>MEPQASTTATTSASASSQPSEPSQSHPSQPPATSLPPSSSSAPSVSTPLHSSPNPNPVSNQPPNPTPKAPSTSPLPSTSAPPQSRPPTVFNRNLPQQPLQQQPHYPPFSSTPSSLHPASSAPVGSGSSFSSAGSPSISGPSAPRGGMAIGVPAHHQNPSPPFSSSFGQHFGGLGRTGVNIPDLTPNSTTAPVRAPTQGMGMLGSLGSSSQMRPGGMPTHQHRPVQSSLRAPSAQSNQSTGSQSFQGSGLMRASSVGSPALPSSSQGMQSLNQPWLSSGPPGKPPLPSASYRQHPTSLQQRAHMPPQQHSTPTTSQQHQPFPLNQPQEHLGQQVPSSRTLHMPHQQQTTKVQGPGNQKPTSLVSPQPTAVQAGIQNRTSNVDADESCNRILSKRTIHELVNQVDPSEKLDPEVADVLVDIAENFLESITKSGCSLAKHRKSTMLEAKDILLHLEKNWNISLPGFGGDEIKSYKRQLASDIHKDRLMAIKKSMVATEASHHKGSAGQASGGVKGSQGKTPGNAFSLPTSKNS</sequence>
<dbReference type="SUPFAM" id="SSF47113">
    <property type="entry name" value="Histone-fold"/>
    <property type="match status" value="1"/>
</dbReference>
<gene>
    <name evidence="8" type="ORF">QN277_013104</name>
</gene>
<dbReference type="Gene3D" id="1.10.20.10">
    <property type="entry name" value="Histone, subunit A"/>
    <property type="match status" value="1"/>
</dbReference>
<feature type="compositionally biased region" description="Low complexity" evidence="6">
    <location>
        <begin position="234"/>
        <end position="264"/>
    </location>
</feature>
<feature type="compositionally biased region" description="Low complexity" evidence="6">
    <location>
        <begin position="197"/>
        <end position="211"/>
    </location>
</feature>
<proteinExistence type="inferred from homology"/>